<dbReference type="Proteomes" id="UP000316388">
    <property type="component" value="Unassembled WGS sequence"/>
</dbReference>
<dbReference type="SUPFAM" id="SSF53800">
    <property type="entry name" value="Chelatase"/>
    <property type="match status" value="1"/>
</dbReference>
<proteinExistence type="predicted"/>
<comment type="caution">
    <text evidence="3">The sequence shown here is derived from an EMBL/GenBank/DDBJ whole genome shotgun (WGS) entry which is preliminary data.</text>
</comment>
<dbReference type="PANTHER" id="PTHR33542">
    <property type="entry name" value="SIROHYDROCHLORIN FERROCHELATASE, CHLOROPLASTIC"/>
    <property type="match status" value="1"/>
</dbReference>
<accession>A0A554XMS9</accession>
<dbReference type="AlphaFoldDB" id="A0A554XMS9"/>
<evidence type="ECO:0000256" key="2">
    <source>
        <dbReference type="ARBA" id="ARBA00023239"/>
    </source>
</evidence>
<dbReference type="CDD" id="cd03416">
    <property type="entry name" value="CbiX_SirB_N"/>
    <property type="match status" value="1"/>
</dbReference>
<sequence>MRAMHAVKEPPAAPPGGPPRPEVGLILFAHGARDPAWAGPFERVAAAVRAARPELAVSLAFLEFMAPDLPAAGAALAAAGCRQVTVLPLFLGAGGHVRKDLPHLLEGLRARHPAVQWLLAPAIGEDARLVEAIAGIAIAAI</sequence>
<reference evidence="3 4" key="1">
    <citation type="submission" date="2019-07" db="EMBL/GenBank/DDBJ databases">
        <title>Tepidimonas fonticaldi AT-A2 draft genome.</title>
        <authorList>
            <person name="Da Costa M.S."/>
            <person name="Froufe H.J.C."/>
            <person name="Egas C."/>
            <person name="Albuquerque L."/>
        </authorList>
    </citation>
    <scope>NUCLEOTIDE SEQUENCE [LARGE SCALE GENOMIC DNA]</scope>
    <source>
        <strain evidence="3 4">AT-A2</strain>
    </source>
</reference>
<dbReference type="Pfam" id="PF01903">
    <property type="entry name" value="CbiX"/>
    <property type="match status" value="1"/>
</dbReference>
<keyword evidence="1" id="KW-0479">Metal-binding</keyword>
<protein>
    <submittedName>
        <fullName evidence="3">CbiX</fullName>
    </submittedName>
</protein>
<evidence type="ECO:0000313" key="4">
    <source>
        <dbReference type="Proteomes" id="UP000316388"/>
    </source>
</evidence>
<organism evidence="3 4">
    <name type="scientific">Tepidimonas fonticaldi</name>
    <dbReference type="NCBI Taxonomy" id="1101373"/>
    <lineage>
        <taxon>Bacteria</taxon>
        <taxon>Pseudomonadati</taxon>
        <taxon>Pseudomonadota</taxon>
        <taxon>Betaproteobacteria</taxon>
        <taxon>Burkholderiales</taxon>
        <taxon>Tepidimonas</taxon>
    </lineage>
</organism>
<gene>
    <name evidence="3" type="ORF">Tfont_01226</name>
</gene>
<dbReference type="GO" id="GO:0016829">
    <property type="term" value="F:lyase activity"/>
    <property type="evidence" value="ECO:0007669"/>
    <property type="project" value="UniProtKB-KW"/>
</dbReference>
<dbReference type="GO" id="GO:0046872">
    <property type="term" value="F:metal ion binding"/>
    <property type="evidence" value="ECO:0007669"/>
    <property type="project" value="UniProtKB-KW"/>
</dbReference>
<evidence type="ECO:0000313" key="3">
    <source>
        <dbReference type="EMBL" id="TSE37130.1"/>
    </source>
</evidence>
<dbReference type="Gene3D" id="3.40.50.1400">
    <property type="match status" value="1"/>
</dbReference>
<dbReference type="InterPro" id="IPR002762">
    <property type="entry name" value="CbiX-like"/>
</dbReference>
<dbReference type="InterPro" id="IPR050963">
    <property type="entry name" value="Sirohydro_Cobaltochel/CbiX"/>
</dbReference>
<keyword evidence="2" id="KW-0456">Lyase</keyword>
<dbReference type="EMBL" id="VJOO01000009">
    <property type="protein sequence ID" value="TSE37130.1"/>
    <property type="molecule type" value="Genomic_DNA"/>
</dbReference>
<name>A0A554XMS9_9BURK</name>
<evidence type="ECO:0000256" key="1">
    <source>
        <dbReference type="ARBA" id="ARBA00022723"/>
    </source>
</evidence>
<dbReference type="PANTHER" id="PTHR33542:SF5">
    <property type="entry name" value="FERROCHELATASE CHE1"/>
    <property type="match status" value="1"/>
</dbReference>